<keyword evidence="3 6" id="KW-1133">Transmembrane helix</keyword>
<dbReference type="RefSeq" id="XP_043170097.1">
    <property type="nucleotide sequence ID" value="XM_043314162.1"/>
</dbReference>
<feature type="transmembrane region" description="Helical" evidence="6">
    <location>
        <begin position="20"/>
        <end position="48"/>
    </location>
</feature>
<name>A0A8J2N2N6_9PLEO</name>
<evidence type="ECO:0000259" key="7">
    <source>
        <dbReference type="Pfam" id="PF20684"/>
    </source>
</evidence>
<protein>
    <recommendedName>
        <fullName evidence="7">Rhodopsin domain-containing protein</fullName>
    </recommendedName>
</protein>
<accession>A0A8J2N2N6</accession>
<comment type="subcellular location">
    <subcellularLocation>
        <location evidence="1">Membrane</location>
        <topology evidence="1">Multi-pass membrane protein</topology>
    </subcellularLocation>
</comment>
<evidence type="ECO:0000256" key="5">
    <source>
        <dbReference type="ARBA" id="ARBA00038359"/>
    </source>
</evidence>
<dbReference type="PANTHER" id="PTHR33048:SF143">
    <property type="entry name" value="EXTRACELLULAR MEMBRANE PROTEIN CFEM DOMAIN-CONTAINING PROTEIN-RELATED"/>
    <property type="match status" value="1"/>
</dbReference>
<evidence type="ECO:0000256" key="4">
    <source>
        <dbReference type="ARBA" id="ARBA00023136"/>
    </source>
</evidence>
<dbReference type="GO" id="GO:0016020">
    <property type="term" value="C:membrane"/>
    <property type="evidence" value="ECO:0007669"/>
    <property type="project" value="UniProtKB-SubCell"/>
</dbReference>
<keyword evidence="9" id="KW-1185">Reference proteome</keyword>
<proteinExistence type="inferred from homology"/>
<keyword evidence="2 6" id="KW-0812">Transmembrane</keyword>
<evidence type="ECO:0000313" key="8">
    <source>
        <dbReference type="EMBL" id="CAG5163778.1"/>
    </source>
</evidence>
<dbReference type="InterPro" id="IPR049326">
    <property type="entry name" value="Rhodopsin_dom_fungi"/>
</dbReference>
<dbReference type="AlphaFoldDB" id="A0A8J2N2N6"/>
<dbReference type="OrthoDB" id="10017208at2759"/>
<feature type="domain" description="Rhodopsin" evidence="7">
    <location>
        <begin position="8"/>
        <end position="121"/>
    </location>
</feature>
<comment type="caution">
    <text evidence="8">The sequence shown here is derived from an EMBL/GenBank/DDBJ whole genome shotgun (WGS) entry which is preliminary data.</text>
</comment>
<dbReference type="Pfam" id="PF20684">
    <property type="entry name" value="Fung_rhodopsin"/>
    <property type="match status" value="1"/>
</dbReference>
<keyword evidence="4 6" id="KW-0472">Membrane</keyword>
<reference evidence="8" key="1">
    <citation type="submission" date="2021-05" db="EMBL/GenBank/DDBJ databases">
        <authorList>
            <person name="Stam R."/>
        </authorList>
    </citation>
    <scope>NUCLEOTIDE SEQUENCE</scope>
    <source>
        <strain evidence="8">CS162</strain>
    </source>
</reference>
<dbReference type="GeneID" id="67018441"/>
<evidence type="ECO:0000313" key="9">
    <source>
        <dbReference type="Proteomes" id="UP000676310"/>
    </source>
</evidence>
<dbReference type="InterPro" id="IPR052337">
    <property type="entry name" value="SAT4-like"/>
</dbReference>
<comment type="similarity">
    <text evidence="5">Belongs to the SAT4 family.</text>
</comment>
<evidence type="ECO:0000256" key="3">
    <source>
        <dbReference type="ARBA" id="ARBA00022989"/>
    </source>
</evidence>
<gene>
    <name evidence="8" type="ORF">ALTATR162_LOCUS6540</name>
</gene>
<evidence type="ECO:0000256" key="1">
    <source>
        <dbReference type="ARBA" id="ARBA00004141"/>
    </source>
</evidence>
<evidence type="ECO:0000256" key="2">
    <source>
        <dbReference type="ARBA" id="ARBA00022692"/>
    </source>
</evidence>
<organism evidence="8 9">
    <name type="scientific">Alternaria atra</name>
    <dbReference type="NCBI Taxonomy" id="119953"/>
    <lineage>
        <taxon>Eukaryota</taxon>
        <taxon>Fungi</taxon>
        <taxon>Dikarya</taxon>
        <taxon>Ascomycota</taxon>
        <taxon>Pezizomycotina</taxon>
        <taxon>Dothideomycetes</taxon>
        <taxon>Pleosporomycetidae</taxon>
        <taxon>Pleosporales</taxon>
        <taxon>Pleosporineae</taxon>
        <taxon>Pleosporaceae</taxon>
        <taxon>Alternaria</taxon>
        <taxon>Alternaria sect. Ulocladioides</taxon>
    </lineage>
</organism>
<feature type="transmembrane region" description="Helical" evidence="6">
    <location>
        <begin position="60"/>
        <end position="78"/>
    </location>
</feature>
<feature type="transmembrane region" description="Helical" evidence="6">
    <location>
        <begin position="98"/>
        <end position="121"/>
    </location>
</feature>
<dbReference type="PANTHER" id="PTHR33048">
    <property type="entry name" value="PTH11-LIKE INTEGRAL MEMBRANE PROTEIN (AFU_ORTHOLOGUE AFUA_5G11245)"/>
    <property type="match status" value="1"/>
</dbReference>
<sequence>MQLSDYWTAWDKAKPTKCLNIYAVIWVHAIICIVVDIWMLSIPLYEVFHLQMTWMKKFSVALMFVVGTFVTVVSILRLRSLIAFGGTSNVTWEQTNVVLWSVYEINVGIICACMPALRLILIRAFPMVISTIQGSTQRSSRNHHEIGGRAIKRNVDTIGSAKSGKESLVVEPSTITCTTTFAVQHEESDEEAELVHMENLSEKVKRKGGDSYTSELGV</sequence>
<dbReference type="EMBL" id="CAJRGZ010000019">
    <property type="protein sequence ID" value="CAG5163778.1"/>
    <property type="molecule type" value="Genomic_DNA"/>
</dbReference>
<dbReference type="Proteomes" id="UP000676310">
    <property type="component" value="Unassembled WGS sequence"/>
</dbReference>
<evidence type="ECO:0000256" key="6">
    <source>
        <dbReference type="SAM" id="Phobius"/>
    </source>
</evidence>